<feature type="domain" description="HTH cro/C1-type" evidence="1">
    <location>
        <begin position="29"/>
        <end position="71"/>
    </location>
</feature>
<evidence type="ECO:0000259" key="1">
    <source>
        <dbReference type="PROSITE" id="PS50943"/>
    </source>
</evidence>
<dbReference type="InterPro" id="IPR001387">
    <property type="entry name" value="Cro/C1-type_HTH"/>
</dbReference>
<proteinExistence type="predicted"/>
<dbReference type="PROSITE" id="PS50943">
    <property type="entry name" value="HTH_CROC1"/>
    <property type="match status" value="1"/>
</dbReference>
<name>A0A2S6GLX5_9PSEU</name>
<organism evidence="2 3">
    <name type="scientific">Actinokineospora auranticolor</name>
    <dbReference type="NCBI Taxonomy" id="155976"/>
    <lineage>
        <taxon>Bacteria</taxon>
        <taxon>Bacillati</taxon>
        <taxon>Actinomycetota</taxon>
        <taxon>Actinomycetes</taxon>
        <taxon>Pseudonocardiales</taxon>
        <taxon>Pseudonocardiaceae</taxon>
        <taxon>Actinokineospora</taxon>
    </lineage>
</organism>
<dbReference type="SUPFAM" id="SSF47413">
    <property type="entry name" value="lambda repressor-like DNA-binding domains"/>
    <property type="match status" value="1"/>
</dbReference>
<dbReference type="EMBL" id="PTIX01000011">
    <property type="protein sequence ID" value="PPK66234.1"/>
    <property type="molecule type" value="Genomic_DNA"/>
</dbReference>
<dbReference type="InterPro" id="IPR010982">
    <property type="entry name" value="Lambda_DNA-bd_dom_sf"/>
</dbReference>
<dbReference type="Pfam" id="PF19054">
    <property type="entry name" value="DUF5753"/>
    <property type="match status" value="1"/>
</dbReference>
<dbReference type="Pfam" id="PF13560">
    <property type="entry name" value="HTH_31"/>
    <property type="match status" value="1"/>
</dbReference>
<accession>A0A2S6GLX5</accession>
<dbReference type="GO" id="GO:0003677">
    <property type="term" value="F:DNA binding"/>
    <property type="evidence" value="ECO:0007669"/>
    <property type="project" value="InterPro"/>
</dbReference>
<sequence>MSKRALSTAHTRLLHALNDLKATARLTDAEAAKATDLQGSKISRILQGQSKAKPEDVRLLARAYNATPEVVEALVDLAERAWRAGDDWTTVFSAFTDAFWHGLDMERHATEINQIQSEIVPGLAQTEHYRLALQQAAGPLLDRDLVLHGLRQRHALLERVDPPPPRVRMILSESCLRRRHGTSAVMAEQMRALLRFAARPTVELRLAPFAGPPARHSSLNFTLMHIPGAAEPIAPMDVVCLEHLADAQYLRDPEHVRPYQDLFEQRWRLAVAGEACEKMISGIADDYDRTTP</sequence>
<dbReference type="Proteomes" id="UP000239203">
    <property type="component" value="Unassembled WGS sequence"/>
</dbReference>
<dbReference type="AlphaFoldDB" id="A0A2S6GLX5"/>
<dbReference type="CDD" id="cd00093">
    <property type="entry name" value="HTH_XRE"/>
    <property type="match status" value="1"/>
</dbReference>
<keyword evidence="3" id="KW-1185">Reference proteome</keyword>
<protein>
    <submittedName>
        <fullName evidence="2">Helix-turn-helix protein</fullName>
    </submittedName>
</protein>
<gene>
    <name evidence="2" type="ORF">CLV40_111198</name>
</gene>
<comment type="caution">
    <text evidence="2">The sequence shown here is derived from an EMBL/GenBank/DDBJ whole genome shotgun (WGS) entry which is preliminary data.</text>
</comment>
<reference evidence="2 3" key="1">
    <citation type="submission" date="2018-02" db="EMBL/GenBank/DDBJ databases">
        <title>Genomic Encyclopedia of Archaeal and Bacterial Type Strains, Phase II (KMG-II): from individual species to whole genera.</title>
        <authorList>
            <person name="Goeker M."/>
        </authorList>
    </citation>
    <scope>NUCLEOTIDE SEQUENCE [LARGE SCALE GENOMIC DNA]</scope>
    <source>
        <strain evidence="2 3">YU 961-1</strain>
    </source>
</reference>
<dbReference type="RefSeq" id="WP_181043635.1">
    <property type="nucleotide sequence ID" value="NZ_CP154825.1"/>
</dbReference>
<dbReference type="InterPro" id="IPR043917">
    <property type="entry name" value="DUF5753"/>
</dbReference>
<evidence type="ECO:0000313" key="3">
    <source>
        <dbReference type="Proteomes" id="UP000239203"/>
    </source>
</evidence>
<evidence type="ECO:0000313" key="2">
    <source>
        <dbReference type="EMBL" id="PPK66234.1"/>
    </source>
</evidence>